<accession>A0ACB7PR62</accession>
<gene>
    <name evidence="1" type="ORF">F5144DRAFT_589203</name>
</gene>
<keyword evidence="2" id="KW-1185">Reference proteome</keyword>
<protein>
    <submittedName>
        <fullName evidence="1">GLUT4 regulating protein TUG-domain-containing protein</fullName>
    </submittedName>
</protein>
<reference evidence="1 2" key="1">
    <citation type="journal article" date="2021" name="Nat. Commun.">
        <title>Genetic determinants of endophytism in the Arabidopsis root mycobiome.</title>
        <authorList>
            <person name="Mesny F."/>
            <person name="Miyauchi S."/>
            <person name="Thiergart T."/>
            <person name="Pickel B."/>
            <person name="Atanasova L."/>
            <person name="Karlsson M."/>
            <person name="Huettel B."/>
            <person name="Barry K.W."/>
            <person name="Haridas S."/>
            <person name="Chen C."/>
            <person name="Bauer D."/>
            <person name="Andreopoulos W."/>
            <person name="Pangilinan J."/>
            <person name="LaButti K."/>
            <person name="Riley R."/>
            <person name="Lipzen A."/>
            <person name="Clum A."/>
            <person name="Drula E."/>
            <person name="Henrissat B."/>
            <person name="Kohler A."/>
            <person name="Grigoriev I.V."/>
            <person name="Martin F.M."/>
            <person name="Hacquard S."/>
        </authorList>
    </citation>
    <scope>NUCLEOTIDE SEQUENCE [LARGE SCALE GENOMIC DNA]</scope>
    <source>
        <strain evidence="1 2">MPI-SDFR-AT-0079</strain>
    </source>
</reference>
<comment type="caution">
    <text evidence="1">The sequence shown here is derived from an EMBL/GenBank/DDBJ whole genome shotgun (WGS) entry which is preliminary data.</text>
</comment>
<sequence>MSTHVEVVSTDFRRAKVKVSPGTYLVDVLGEACKKLNLKSDKYELKHKQKLVDLTGPFRTSGLGPGAKLELVQKSKSASVVSIALDVNGQRYTKKLPSDMSLWKVMRQFESSEKGLSITGRGVPVGTNSGQLYHDAPVVNIMGREYAAMEDLQKTLSQCGINSGSMVLRVSFKLGERTLYDAMQEIAQYLDEVEPEQSTSKEGAEPQPAPVTEELKADEGTPGEVTQPEAAAPAATPATTEEAAPSVPAESSTAGEPMEVDGPSAAAPSQSNPLQPTGVFAAPTSSTPAAAHTREDDSVYEPTIAHAQLRQHQLLQRAQNTRLKSDAELAAEAAEEAARLAKVTKVEIKVRFPDQTSAVWTITPVETGEFLYQAIRNIMNHPTAPFKLILPGPKTVIQESGKALVAQYRLKGREMLHLLWEDSVAGKVREEPFLKGSVASKATEVVVPDIPEGVADERDAAGPSSAQPARQEKGKGGGGLDSDAMKKKLGRKHDWTFRYGQMLRDPVSVVVSAIDETSTARAPIHLSQQTLCSLGHEGVQGSLCLDCPIGIAAS</sequence>
<evidence type="ECO:0000313" key="2">
    <source>
        <dbReference type="Proteomes" id="UP000724584"/>
    </source>
</evidence>
<dbReference type="Proteomes" id="UP000724584">
    <property type="component" value="Unassembled WGS sequence"/>
</dbReference>
<organism evidence="1 2">
    <name type="scientific">Chaetomium tenue</name>
    <dbReference type="NCBI Taxonomy" id="1854479"/>
    <lineage>
        <taxon>Eukaryota</taxon>
        <taxon>Fungi</taxon>
        <taxon>Dikarya</taxon>
        <taxon>Ascomycota</taxon>
        <taxon>Pezizomycotina</taxon>
        <taxon>Sordariomycetes</taxon>
        <taxon>Sordariomycetidae</taxon>
        <taxon>Sordariales</taxon>
        <taxon>Chaetomiaceae</taxon>
        <taxon>Chaetomium</taxon>
    </lineage>
</organism>
<dbReference type="EMBL" id="JAGIZQ010000001">
    <property type="protein sequence ID" value="KAH6650807.1"/>
    <property type="molecule type" value="Genomic_DNA"/>
</dbReference>
<proteinExistence type="predicted"/>
<name>A0ACB7PR62_9PEZI</name>
<evidence type="ECO:0000313" key="1">
    <source>
        <dbReference type="EMBL" id="KAH6650807.1"/>
    </source>
</evidence>